<dbReference type="GO" id="GO:0043190">
    <property type="term" value="C:ATP-binding cassette (ABC) transporter complex"/>
    <property type="evidence" value="ECO:0007669"/>
    <property type="project" value="TreeGrafter"/>
</dbReference>
<dbReference type="RefSeq" id="WP_353711913.1">
    <property type="nucleotide sequence ID" value="NZ_CP159279.1"/>
</dbReference>
<feature type="region of interest" description="Disordered" evidence="5">
    <location>
        <begin position="268"/>
        <end position="287"/>
    </location>
</feature>
<dbReference type="SMART" id="SM00382">
    <property type="entry name" value="AAA"/>
    <property type="match status" value="2"/>
</dbReference>
<feature type="domain" description="ABC transporter" evidence="6">
    <location>
        <begin position="13"/>
        <end position="267"/>
    </location>
</feature>
<proteinExistence type="inferred from homology"/>
<dbReference type="InterPro" id="IPR003439">
    <property type="entry name" value="ABC_transporter-like_ATP-bd"/>
</dbReference>
<dbReference type="EMBL" id="CP159279">
    <property type="protein sequence ID" value="XCH11637.1"/>
    <property type="molecule type" value="Genomic_DNA"/>
</dbReference>
<dbReference type="GO" id="GO:0042626">
    <property type="term" value="F:ATPase-coupled transmembrane transporter activity"/>
    <property type="evidence" value="ECO:0007669"/>
    <property type="project" value="TreeGrafter"/>
</dbReference>
<evidence type="ECO:0000256" key="4">
    <source>
        <dbReference type="ARBA" id="ARBA00022840"/>
    </source>
</evidence>
<organism evidence="7">
    <name type="scientific">Arthrobacter sp. K5</name>
    <dbReference type="NCBI Taxonomy" id="2839623"/>
    <lineage>
        <taxon>Bacteria</taxon>
        <taxon>Bacillati</taxon>
        <taxon>Actinomycetota</taxon>
        <taxon>Actinomycetes</taxon>
        <taxon>Micrococcales</taxon>
        <taxon>Micrococcaceae</taxon>
        <taxon>Arthrobacter</taxon>
    </lineage>
</organism>
<reference evidence="7" key="1">
    <citation type="submission" date="2024-06" db="EMBL/GenBank/DDBJ databases">
        <title>Biodegradation of dimethachlon by Arthrobacter sp. K5: mechanistic insights and ecological implications.</title>
        <authorList>
            <person name="Hu S."/>
            <person name="Lu P."/>
        </authorList>
    </citation>
    <scope>NUCLEOTIDE SEQUENCE</scope>
    <source>
        <strain evidence="7">K5</strain>
    </source>
</reference>
<dbReference type="SUPFAM" id="SSF52540">
    <property type="entry name" value="P-loop containing nucleoside triphosphate hydrolases"/>
    <property type="match status" value="2"/>
</dbReference>
<dbReference type="CDD" id="cd03225">
    <property type="entry name" value="ABC_cobalt_CbiO_domain1"/>
    <property type="match status" value="2"/>
</dbReference>
<accession>A0AAU8EQD1</accession>
<dbReference type="Gene3D" id="3.40.50.300">
    <property type="entry name" value="P-loop containing nucleotide triphosphate hydrolases"/>
    <property type="match status" value="2"/>
</dbReference>
<gene>
    <name evidence="7" type="ORF">ABRP34_00995</name>
</gene>
<keyword evidence="4 7" id="KW-0067">ATP-binding</keyword>
<keyword evidence="2" id="KW-0813">Transport</keyword>
<evidence type="ECO:0000256" key="3">
    <source>
        <dbReference type="ARBA" id="ARBA00022741"/>
    </source>
</evidence>
<comment type="similarity">
    <text evidence="1">Belongs to the ABC transporter superfamily.</text>
</comment>
<name>A0AAU8EQD1_9MICC</name>
<evidence type="ECO:0000256" key="2">
    <source>
        <dbReference type="ARBA" id="ARBA00022448"/>
    </source>
</evidence>
<dbReference type="GO" id="GO:0016887">
    <property type="term" value="F:ATP hydrolysis activity"/>
    <property type="evidence" value="ECO:0007669"/>
    <property type="project" value="InterPro"/>
</dbReference>
<sequence length="530" mass="54246">MIADRTGATTLLASVASFSYHGDAGPALLGVEMAAAPGTLTAVLGGSGSGKSTLGRLLGAWVLGGRDGTLAGSLRLDVAGVPASSRPLAFTGATDDPRIDPGAWARHVGYVPQDAASMLSAVRGTVEEELAFSLENRGVPRAEMVRTVAGIARRTGLGGLLHRDPATLSGGELRRLAVGCAVVDGPGVLVLDEPLESLDQAGVRTVMELVHAELALGTAIVVLSQHADALTRAAERWLVLKDGEVTAAGPPGQILQGHALAESGVVITSPEPDAEPEPEPAAESGLPMPAPPAALPLPVVEARAGTAAALELANVAFGFGRLPGSVPSEDSMLLQDVNLQVMPGEVLAVTGPNGAGKSTLLRLLNGLHRPLRGDVRVAGESIAGVPTGLVARRLGLLFQHPHDQLFERTALREVLFGLDRLFAAGAPERARAALAAVGLEASENAHPHELPASGQRLLALATVLARDPSVLALDEPTVALDAHGLERLTAAVSAAAGRGAAVVMVTHDLGFAKAHAHRLLRLDGGRLLPH</sequence>
<dbReference type="InterPro" id="IPR050095">
    <property type="entry name" value="ECF_ABC_transporter_ATP-bd"/>
</dbReference>
<dbReference type="InterPro" id="IPR017871">
    <property type="entry name" value="ABC_transporter-like_CS"/>
</dbReference>
<evidence type="ECO:0000256" key="5">
    <source>
        <dbReference type="SAM" id="MobiDB-lite"/>
    </source>
</evidence>
<protein>
    <submittedName>
        <fullName evidence="7">ABC transporter ATP-binding protein</fullName>
    </submittedName>
</protein>
<dbReference type="InterPro" id="IPR003593">
    <property type="entry name" value="AAA+_ATPase"/>
</dbReference>
<dbReference type="Pfam" id="PF00005">
    <property type="entry name" value="ABC_tran"/>
    <property type="match status" value="2"/>
</dbReference>
<dbReference type="AlphaFoldDB" id="A0AAU8EQD1"/>
<evidence type="ECO:0000256" key="1">
    <source>
        <dbReference type="ARBA" id="ARBA00005417"/>
    </source>
</evidence>
<dbReference type="PANTHER" id="PTHR43553:SF24">
    <property type="entry name" value="ENERGY-COUPLING FACTOR TRANSPORTER ATP-BINDING PROTEIN ECFA1"/>
    <property type="match status" value="1"/>
</dbReference>
<feature type="domain" description="ABC transporter" evidence="6">
    <location>
        <begin position="310"/>
        <end position="528"/>
    </location>
</feature>
<evidence type="ECO:0000259" key="6">
    <source>
        <dbReference type="PROSITE" id="PS50893"/>
    </source>
</evidence>
<evidence type="ECO:0000313" key="7">
    <source>
        <dbReference type="EMBL" id="XCH11637.1"/>
    </source>
</evidence>
<dbReference type="InterPro" id="IPR015856">
    <property type="entry name" value="ABC_transpr_CbiO/EcfA_su"/>
</dbReference>
<dbReference type="PROSITE" id="PS50893">
    <property type="entry name" value="ABC_TRANSPORTER_2"/>
    <property type="match status" value="2"/>
</dbReference>
<dbReference type="GO" id="GO:0005524">
    <property type="term" value="F:ATP binding"/>
    <property type="evidence" value="ECO:0007669"/>
    <property type="project" value="UniProtKB-KW"/>
</dbReference>
<dbReference type="InterPro" id="IPR027417">
    <property type="entry name" value="P-loop_NTPase"/>
</dbReference>
<dbReference type="PROSITE" id="PS00211">
    <property type="entry name" value="ABC_TRANSPORTER_1"/>
    <property type="match status" value="1"/>
</dbReference>
<dbReference type="PANTHER" id="PTHR43553">
    <property type="entry name" value="HEAVY METAL TRANSPORTER"/>
    <property type="match status" value="1"/>
</dbReference>
<keyword evidence="3" id="KW-0547">Nucleotide-binding</keyword>